<proteinExistence type="inferred from homology"/>
<evidence type="ECO:0000256" key="5">
    <source>
        <dbReference type="ARBA" id="ARBA00010185"/>
    </source>
</evidence>
<keyword evidence="17" id="KW-1208">Phospholipid metabolism</keyword>
<keyword evidence="15 19" id="KW-0472">Membrane</keyword>
<evidence type="ECO:0000256" key="11">
    <source>
        <dbReference type="ARBA" id="ARBA00022692"/>
    </source>
</evidence>
<feature type="transmembrane region" description="Helical" evidence="19">
    <location>
        <begin position="218"/>
        <end position="241"/>
    </location>
</feature>
<feature type="transmembrane region" description="Helical" evidence="19">
    <location>
        <begin position="154"/>
        <end position="173"/>
    </location>
</feature>
<feature type="transmembrane region" description="Helical" evidence="19">
    <location>
        <begin position="94"/>
        <end position="113"/>
    </location>
</feature>
<feature type="transmembrane region" description="Helical" evidence="19">
    <location>
        <begin position="15"/>
        <end position="36"/>
    </location>
</feature>
<feature type="transmembrane region" description="Helical" evidence="19">
    <location>
        <begin position="69"/>
        <end position="88"/>
    </location>
</feature>
<protein>
    <recommendedName>
        <fullName evidence="7 18">Phosphatidate cytidylyltransferase</fullName>
        <ecNumber evidence="6 18">2.7.7.41</ecNumber>
    </recommendedName>
</protein>
<evidence type="ECO:0000256" key="4">
    <source>
        <dbReference type="ARBA" id="ARBA00005189"/>
    </source>
</evidence>
<feature type="transmembrane region" description="Helical" evidence="19">
    <location>
        <begin position="125"/>
        <end position="148"/>
    </location>
</feature>
<evidence type="ECO:0000256" key="17">
    <source>
        <dbReference type="ARBA" id="ARBA00023264"/>
    </source>
</evidence>
<comment type="catalytic activity">
    <reaction evidence="1 18">
        <text>a 1,2-diacyl-sn-glycero-3-phosphate + CTP + H(+) = a CDP-1,2-diacyl-sn-glycerol + diphosphate</text>
        <dbReference type="Rhea" id="RHEA:16229"/>
        <dbReference type="ChEBI" id="CHEBI:15378"/>
        <dbReference type="ChEBI" id="CHEBI:33019"/>
        <dbReference type="ChEBI" id="CHEBI:37563"/>
        <dbReference type="ChEBI" id="CHEBI:58332"/>
        <dbReference type="ChEBI" id="CHEBI:58608"/>
        <dbReference type="EC" id="2.7.7.41"/>
    </reaction>
</comment>
<reference evidence="20 21" key="1">
    <citation type="submission" date="2017-07" db="EMBL/GenBank/DDBJ databases">
        <title>Draft whole genome sequences of clinical Proprionibacteriaceae strains.</title>
        <authorList>
            <person name="Bernier A.-M."/>
            <person name="Bernard K."/>
            <person name="Domingo M.-C."/>
        </authorList>
    </citation>
    <scope>NUCLEOTIDE SEQUENCE [LARGE SCALE GENOMIC DNA]</scope>
    <source>
        <strain evidence="20 21">NML 160184</strain>
    </source>
</reference>
<organism evidence="20 21">
    <name type="scientific">Parenemella sanctibonifatiensis</name>
    <dbReference type="NCBI Taxonomy" id="2016505"/>
    <lineage>
        <taxon>Bacteria</taxon>
        <taxon>Bacillati</taxon>
        <taxon>Actinomycetota</taxon>
        <taxon>Actinomycetes</taxon>
        <taxon>Propionibacteriales</taxon>
        <taxon>Propionibacteriaceae</taxon>
        <taxon>Parenemella</taxon>
    </lineage>
</organism>
<keyword evidence="14" id="KW-0443">Lipid metabolism</keyword>
<dbReference type="GO" id="GO:0005886">
    <property type="term" value="C:plasma membrane"/>
    <property type="evidence" value="ECO:0007669"/>
    <property type="project" value="UniProtKB-SubCell"/>
</dbReference>
<feature type="transmembrane region" description="Helical" evidence="19">
    <location>
        <begin position="194"/>
        <end position="212"/>
    </location>
</feature>
<dbReference type="EC" id="2.7.7.41" evidence="6 18"/>
<dbReference type="Pfam" id="PF01148">
    <property type="entry name" value="CTP_transf_1"/>
    <property type="match status" value="1"/>
</dbReference>
<dbReference type="AlphaFoldDB" id="A0A255EBS2"/>
<evidence type="ECO:0000256" key="16">
    <source>
        <dbReference type="ARBA" id="ARBA00023209"/>
    </source>
</evidence>
<comment type="caution">
    <text evidence="20">The sequence shown here is derived from an EMBL/GenBank/DDBJ whole genome shotgun (WGS) entry which is preliminary data.</text>
</comment>
<evidence type="ECO:0000256" key="3">
    <source>
        <dbReference type="ARBA" id="ARBA00005119"/>
    </source>
</evidence>
<evidence type="ECO:0000256" key="8">
    <source>
        <dbReference type="ARBA" id="ARBA00022475"/>
    </source>
</evidence>
<evidence type="ECO:0000256" key="1">
    <source>
        <dbReference type="ARBA" id="ARBA00001698"/>
    </source>
</evidence>
<dbReference type="Proteomes" id="UP000216533">
    <property type="component" value="Unassembled WGS sequence"/>
</dbReference>
<gene>
    <name evidence="20" type="ORF">CGZ92_04735</name>
</gene>
<dbReference type="GO" id="GO:0016024">
    <property type="term" value="P:CDP-diacylglycerol biosynthetic process"/>
    <property type="evidence" value="ECO:0007669"/>
    <property type="project" value="UniProtKB-UniPathway"/>
</dbReference>
<dbReference type="PANTHER" id="PTHR46382">
    <property type="entry name" value="PHOSPHATIDATE CYTIDYLYLTRANSFERASE"/>
    <property type="match status" value="1"/>
</dbReference>
<dbReference type="EMBL" id="NMVI01000013">
    <property type="protein sequence ID" value="OYN88361.1"/>
    <property type="molecule type" value="Genomic_DNA"/>
</dbReference>
<comment type="similarity">
    <text evidence="5 18">Belongs to the CDS family.</text>
</comment>
<evidence type="ECO:0000256" key="19">
    <source>
        <dbReference type="SAM" id="Phobius"/>
    </source>
</evidence>
<dbReference type="PANTHER" id="PTHR46382:SF1">
    <property type="entry name" value="PHOSPHATIDATE CYTIDYLYLTRANSFERASE"/>
    <property type="match status" value="1"/>
</dbReference>
<evidence type="ECO:0000256" key="18">
    <source>
        <dbReference type="RuleBase" id="RU003938"/>
    </source>
</evidence>
<keyword evidence="13 19" id="KW-1133">Transmembrane helix</keyword>
<evidence type="ECO:0000256" key="2">
    <source>
        <dbReference type="ARBA" id="ARBA00004651"/>
    </source>
</evidence>
<name>A0A255EBS2_9ACTN</name>
<keyword evidence="9" id="KW-0444">Lipid biosynthesis</keyword>
<keyword evidence="12 18" id="KW-0548">Nucleotidyltransferase</keyword>
<evidence type="ECO:0000256" key="10">
    <source>
        <dbReference type="ARBA" id="ARBA00022679"/>
    </source>
</evidence>
<keyword evidence="8" id="KW-1003">Cell membrane</keyword>
<dbReference type="UniPathway" id="UPA00557">
    <property type="reaction ID" value="UER00614"/>
</dbReference>
<keyword evidence="10 18" id="KW-0808">Transferase</keyword>
<evidence type="ECO:0000256" key="6">
    <source>
        <dbReference type="ARBA" id="ARBA00012487"/>
    </source>
</evidence>
<comment type="pathway">
    <text evidence="3 18">Phospholipid metabolism; CDP-diacylglycerol biosynthesis; CDP-diacylglycerol from sn-glycerol 3-phosphate: step 3/3.</text>
</comment>
<keyword evidence="16" id="KW-0594">Phospholipid biosynthesis</keyword>
<feature type="transmembrane region" description="Helical" evidence="19">
    <location>
        <begin position="42"/>
        <end position="62"/>
    </location>
</feature>
<accession>A0A255EBS2</accession>
<evidence type="ECO:0000313" key="20">
    <source>
        <dbReference type="EMBL" id="OYN88361.1"/>
    </source>
</evidence>
<evidence type="ECO:0000256" key="12">
    <source>
        <dbReference type="ARBA" id="ARBA00022695"/>
    </source>
</evidence>
<evidence type="ECO:0000256" key="7">
    <source>
        <dbReference type="ARBA" id="ARBA00019373"/>
    </source>
</evidence>
<dbReference type="GO" id="GO:0004605">
    <property type="term" value="F:phosphatidate cytidylyltransferase activity"/>
    <property type="evidence" value="ECO:0007669"/>
    <property type="project" value="UniProtKB-EC"/>
</dbReference>
<keyword evidence="11 18" id="KW-0812">Transmembrane</keyword>
<comment type="subcellular location">
    <subcellularLocation>
        <location evidence="2">Cell membrane</location>
        <topology evidence="2">Multi-pass membrane protein</topology>
    </subcellularLocation>
</comment>
<evidence type="ECO:0000256" key="13">
    <source>
        <dbReference type="ARBA" id="ARBA00022989"/>
    </source>
</evidence>
<comment type="pathway">
    <text evidence="4">Lipid metabolism.</text>
</comment>
<evidence type="ECO:0000256" key="15">
    <source>
        <dbReference type="ARBA" id="ARBA00023136"/>
    </source>
</evidence>
<evidence type="ECO:0000256" key="14">
    <source>
        <dbReference type="ARBA" id="ARBA00023098"/>
    </source>
</evidence>
<evidence type="ECO:0000256" key="9">
    <source>
        <dbReference type="ARBA" id="ARBA00022516"/>
    </source>
</evidence>
<sequence length="286" mass="29749">MTPPPPPRQRAGRNLPAAIAVGVSLVAVLAVGLLLIDWVFVLLVAVGLSLGAWEVCGAVARLGMRPSRIPVVVGTALIVLVTYLSPALPTTMGSTGVMLAVIGLTVTAALVWRMPQGPDGFVRDAASSLFVIAYVPLLGSFASLMIAHPDGPERVLTFVLIVVAGDLFGYAVGLPFGKHQMSPTISPKKSWEGFAGSLVGGMLVGVICSIWLLDSRWWVGLVLGVALVLVGVCGDLVESLIKRDVGIKDMSSILPGHGGVMDRLDSLLLAAPVAWVLTTLLVPPVA</sequence>
<dbReference type="PROSITE" id="PS01315">
    <property type="entry name" value="CDS"/>
    <property type="match status" value="1"/>
</dbReference>
<dbReference type="RefSeq" id="WP_094450346.1">
    <property type="nucleotide sequence ID" value="NZ_NMVI01000013.1"/>
</dbReference>
<dbReference type="InterPro" id="IPR000374">
    <property type="entry name" value="PC_trans"/>
</dbReference>
<evidence type="ECO:0000313" key="21">
    <source>
        <dbReference type="Proteomes" id="UP000216533"/>
    </source>
</evidence>